<evidence type="ECO:0000256" key="2">
    <source>
        <dbReference type="ARBA" id="ARBA00006472"/>
    </source>
</evidence>
<gene>
    <name evidence="5" type="ORF">AM592_12795</name>
</gene>
<dbReference type="SUPFAM" id="SSF55248">
    <property type="entry name" value="PCD-like"/>
    <property type="match status" value="1"/>
</dbReference>
<protein>
    <recommendedName>
        <fullName evidence="3">4a-hydroxytetrahydrobiopterin dehydratase</fullName>
        <ecNumber evidence="3">4.2.1.96</ecNumber>
    </recommendedName>
</protein>
<comment type="catalytic activity">
    <reaction evidence="1">
        <text>(4aS,6R)-4a-hydroxy-L-erythro-5,6,7,8-tetrahydrobiopterin = (6R)-L-erythro-6,7-dihydrobiopterin + H2O</text>
        <dbReference type="Rhea" id="RHEA:11920"/>
        <dbReference type="ChEBI" id="CHEBI:15377"/>
        <dbReference type="ChEBI" id="CHEBI:15642"/>
        <dbReference type="ChEBI" id="CHEBI:43120"/>
        <dbReference type="EC" id="4.2.1.96"/>
    </reaction>
</comment>
<dbReference type="Pfam" id="PF01329">
    <property type="entry name" value="Pterin_4a"/>
    <property type="match status" value="1"/>
</dbReference>
<dbReference type="InterPro" id="IPR036428">
    <property type="entry name" value="PCD_sf"/>
</dbReference>
<reference evidence="5 6" key="2">
    <citation type="journal article" date="2016" name="Int. J. Syst. Evol. Microbiol.">
        <title>Bacillus gobiensis sp. nov., isolated from a soil sample.</title>
        <authorList>
            <person name="Liu B."/>
            <person name="Liu G.H."/>
            <person name="Cetin S."/>
            <person name="Schumann P."/>
            <person name="Pan Z.Z."/>
            <person name="Chen Q.Q."/>
        </authorList>
    </citation>
    <scope>NUCLEOTIDE SEQUENCE [LARGE SCALE GENOMIC DNA]</scope>
    <source>
        <strain evidence="5 6">FJAT-4402</strain>
    </source>
</reference>
<dbReference type="RefSeq" id="WP_053604150.1">
    <property type="nucleotide sequence ID" value="NZ_CP012600.1"/>
</dbReference>
<evidence type="ECO:0000256" key="4">
    <source>
        <dbReference type="ARBA" id="ARBA00023239"/>
    </source>
</evidence>
<dbReference type="STRING" id="1441095.AM592_12795"/>
<dbReference type="PATRIC" id="fig|1441095.3.peg.2807"/>
<evidence type="ECO:0000313" key="5">
    <source>
        <dbReference type="EMBL" id="ALC82364.1"/>
    </source>
</evidence>
<accession>A0A0M5JAB5</accession>
<dbReference type="InterPro" id="IPR001533">
    <property type="entry name" value="Pterin_deHydtase"/>
</dbReference>
<organism evidence="5 6">
    <name type="scientific">Bacillus gobiensis</name>
    <dbReference type="NCBI Taxonomy" id="1441095"/>
    <lineage>
        <taxon>Bacteria</taxon>
        <taxon>Bacillati</taxon>
        <taxon>Bacillota</taxon>
        <taxon>Bacilli</taxon>
        <taxon>Bacillales</taxon>
        <taxon>Bacillaceae</taxon>
        <taxon>Bacillus</taxon>
    </lineage>
</organism>
<keyword evidence="4" id="KW-0456">Lyase</keyword>
<dbReference type="EMBL" id="CP012600">
    <property type="protein sequence ID" value="ALC82364.1"/>
    <property type="molecule type" value="Genomic_DNA"/>
</dbReference>
<comment type="similarity">
    <text evidence="2">Belongs to the pterin-4-alpha-carbinolamine dehydratase family.</text>
</comment>
<sequence>MKKLNESEIQEQLTKVAEWKLTDEKWIVRKYRFLEYLNGIEFVQGVADTSEKINHHPFISIDYKVVTLKLTSWQARGLTVLDFELANQFDELYIQMKRAK</sequence>
<dbReference type="EC" id="4.2.1.96" evidence="3"/>
<dbReference type="Gene3D" id="3.30.1360.20">
    <property type="entry name" value="Transcriptional coactivator/pterin dehydratase"/>
    <property type="match status" value="1"/>
</dbReference>
<dbReference type="Proteomes" id="UP000067625">
    <property type="component" value="Chromosome"/>
</dbReference>
<keyword evidence="6" id="KW-1185">Reference proteome</keyword>
<dbReference type="PANTHER" id="PTHR12599:SF0">
    <property type="entry name" value="PTERIN-4-ALPHA-CARBINOLAMINE DEHYDRATASE"/>
    <property type="match status" value="1"/>
</dbReference>
<proteinExistence type="inferred from homology"/>
<evidence type="ECO:0000256" key="1">
    <source>
        <dbReference type="ARBA" id="ARBA00001554"/>
    </source>
</evidence>
<dbReference type="OrthoDB" id="9800108at2"/>
<dbReference type="AlphaFoldDB" id="A0A0M5JAB5"/>
<dbReference type="CDD" id="cd00488">
    <property type="entry name" value="PCD_DCoH"/>
    <property type="match status" value="1"/>
</dbReference>
<dbReference type="GO" id="GO:0008124">
    <property type="term" value="F:4-alpha-hydroxytetrahydrobiopterin dehydratase activity"/>
    <property type="evidence" value="ECO:0007669"/>
    <property type="project" value="UniProtKB-EC"/>
</dbReference>
<reference evidence="6" key="1">
    <citation type="submission" date="2015-08" db="EMBL/GenBank/DDBJ databases">
        <title>Genome sequencing project for genomic taxonomy and phylogenomics of Bacillus-like bacteria.</title>
        <authorList>
            <person name="Liu B."/>
            <person name="Wang J."/>
            <person name="Zhu Y."/>
            <person name="Liu G."/>
            <person name="Chen Q."/>
            <person name="Chen Z."/>
            <person name="Lan J."/>
            <person name="Che J."/>
            <person name="Ge C."/>
            <person name="Shi H."/>
            <person name="Pan Z."/>
            <person name="Liu X."/>
        </authorList>
    </citation>
    <scope>NUCLEOTIDE SEQUENCE [LARGE SCALE GENOMIC DNA]</scope>
    <source>
        <strain evidence="6">FJAT-4402</strain>
    </source>
</reference>
<dbReference type="PANTHER" id="PTHR12599">
    <property type="entry name" value="PTERIN-4-ALPHA-CARBINOLAMINE DEHYDRATASE"/>
    <property type="match status" value="1"/>
</dbReference>
<evidence type="ECO:0000256" key="3">
    <source>
        <dbReference type="ARBA" id="ARBA00013252"/>
    </source>
</evidence>
<name>A0A0M5JAB5_9BACI</name>
<dbReference type="GO" id="GO:0006729">
    <property type="term" value="P:tetrahydrobiopterin biosynthetic process"/>
    <property type="evidence" value="ECO:0007669"/>
    <property type="project" value="InterPro"/>
</dbReference>
<dbReference type="NCBIfam" id="NF002017">
    <property type="entry name" value="PRK00823.1-2"/>
    <property type="match status" value="1"/>
</dbReference>
<evidence type="ECO:0000313" key="6">
    <source>
        <dbReference type="Proteomes" id="UP000067625"/>
    </source>
</evidence>